<comment type="similarity">
    <text evidence="6">Belongs to the ABC-4 integral membrane protein family.</text>
</comment>
<gene>
    <name evidence="9" type="ORF">H9Q80_06960</name>
</gene>
<dbReference type="AlphaFoldDB" id="A0A7G9GS95"/>
<name>A0A7G9GS95_9FIRM</name>
<dbReference type="PANTHER" id="PTHR30572">
    <property type="entry name" value="MEMBRANE COMPONENT OF TRANSPORTER-RELATED"/>
    <property type="match status" value="1"/>
</dbReference>
<feature type="transmembrane region" description="Helical" evidence="7">
    <location>
        <begin position="21"/>
        <end position="42"/>
    </location>
</feature>
<dbReference type="RefSeq" id="WP_158552303.1">
    <property type="nucleotide sequence ID" value="NZ_CP060636.1"/>
</dbReference>
<keyword evidence="2" id="KW-1003">Cell membrane</keyword>
<sequence>MKNYKYLLKISKAYLKSNKKSVIPMLAIIFLSIFMLSSTVIIKDSYDKYDLKLSEKIFGNWDVHYTKQKEDLDDEYSSYLTTKNYRKNLALSYQNNRNDYAFFAVSCFDDTYPITVLEGTYPKNNKEIIIDESFAKQNNFHIGDYITLLDDENQEVNYKISGVFKENTWRPTLSFWTLMDSKDKNLLTEVYATFKQDISIQTFLENKPLTLEVNDGLINQKYHLNYRFDFIFYAFTLLIGICCFLFIYNVSAMYLKKRGHELKQLSYAGATKKQIRTFIFNEIILVNGLFGLLCLGCSVGFWFIVMNAFGESITKIFDLSIHLTFCANVKHLSIISCVVTLMLIITFILLLIKHQKPKSTKLHFRKLYITAGSMNFRIAIRDTLRTSYGIPISFIMILVTLFCISTNLIVGVWQEASLSSVDYVADVSANFDLFQKSGSEIHNLIQDLDKVCKGEEGTYQYYYGVRADAKAGNEEIDKVYTIDDKTYENLLKRHQIKDKESILVVNASNTNTEVSIHINEKWGETLAYLQYPCESIQDDTLSFDTPVVIVPATLTEQWQDAYPETYVEGNLKLNGPQASQKGASLQSYWNISENDHLYLIDNKENMEQNKRDINAIKIFIYGFYFIAIMVSICIIYNISLQYFLSKARDTYLLYTSGMTRKDISKQYIIQIMVISVISLCISFILLLGLNKLVSLYLNLNISFVMFLIQLIIYSIFLIVLLILVMKYIIKKYLNDIIEQNMN</sequence>
<dbReference type="PANTHER" id="PTHR30572:SF4">
    <property type="entry name" value="ABC TRANSPORTER PERMEASE YTRF"/>
    <property type="match status" value="1"/>
</dbReference>
<dbReference type="KEGG" id="ehn:H9Q80_06960"/>
<evidence type="ECO:0000256" key="3">
    <source>
        <dbReference type="ARBA" id="ARBA00022692"/>
    </source>
</evidence>
<evidence type="ECO:0000256" key="2">
    <source>
        <dbReference type="ARBA" id="ARBA00022475"/>
    </source>
</evidence>
<proteinExistence type="inferred from homology"/>
<feature type="transmembrane region" description="Helical" evidence="7">
    <location>
        <begin position="388"/>
        <end position="413"/>
    </location>
</feature>
<evidence type="ECO:0000256" key="1">
    <source>
        <dbReference type="ARBA" id="ARBA00004651"/>
    </source>
</evidence>
<feature type="transmembrane region" description="Helical" evidence="7">
    <location>
        <begin position="332"/>
        <end position="352"/>
    </location>
</feature>
<keyword evidence="4 7" id="KW-1133">Transmembrane helix</keyword>
<dbReference type="EMBL" id="CP060636">
    <property type="protein sequence ID" value="QNM13677.1"/>
    <property type="molecule type" value="Genomic_DNA"/>
</dbReference>
<accession>A0A7G9GS95</accession>
<dbReference type="Pfam" id="PF02687">
    <property type="entry name" value="FtsX"/>
    <property type="match status" value="1"/>
</dbReference>
<dbReference type="Proteomes" id="UP000515856">
    <property type="component" value="Chromosome"/>
</dbReference>
<dbReference type="GO" id="GO:0022857">
    <property type="term" value="F:transmembrane transporter activity"/>
    <property type="evidence" value="ECO:0007669"/>
    <property type="project" value="TreeGrafter"/>
</dbReference>
<comment type="subcellular location">
    <subcellularLocation>
        <location evidence="1">Cell membrane</location>
        <topology evidence="1">Multi-pass membrane protein</topology>
    </subcellularLocation>
</comment>
<keyword evidence="5 7" id="KW-0472">Membrane</keyword>
<dbReference type="GO" id="GO:0005886">
    <property type="term" value="C:plasma membrane"/>
    <property type="evidence" value="ECO:0007669"/>
    <property type="project" value="UniProtKB-SubCell"/>
</dbReference>
<evidence type="ECO:0000256" key="4">
    <source>
        <dbReference type="ARBA" id="ARBA00022989"/>
    </source>
</evidence>
<organism evidence="9 10">
    <name type="scientific">[Eubacterium] hominis</name>
    <dbReference type="NCBI Taxonomy" id="2764325"/>
    <lineage>
        <taxon>Bacteria</taxon>
        <taxon>Bacillati</taxon>
        <taxon>Bacillota</taxon>
        <taxon>Erysipelotrichia</taxon>
        <taxon>Erysipelotrichales</taxon>
        <taxon>Erysipelotrichaceae</taxon>
        <taxon>Amedibacillus</taxon>
    </lineage>
</organism>
<dbReference type="InterPro" id="IPR003838">
    <property type="entry name" value="ABC3_permease_C"/>
</dbReference>
<evidence type="ECO:0000256" key="7">
    <source>
        <dbReference type="SAM" id="Phobius"/>
    </source>
</evidence>
<evidence type="ECO:0000256" key="6">
    <source>
        <dbReference type="ARBA" id="ARBA00038076"/>
    </source>
</evidence>
<dbReference type="InterPro" id="IPR050250">
    <property type="entry name" value="Macrolide_Exporter_MacB"/>
</dbReference>
<evidence type="ECO:0000313" key="9">
    <source>
        <dbReference type="EMBL" id="QNM13677.1"/>
    </source>
</evidence>
<evidence type="ECO:0000259" key="8">
    <source>
        <dbReference type="Pfam" id="PF02687"/>
    </source>
</evidence>
<evidence type="ECO:0000256" key="5">
    <source>
        <dbReference type="ARBA" id="ARBA00023136"/>
    </source>
</evidence>
<feature type="transmembrane region" description="Helical" evidence="7">
    <location>
        <begin position="701"/>
        <end position="724"/>
    </location>
</feature>
<feature type="transmembrane region" description="Helical" evidence="7">
    <location>
        <begin position="667"/>
        <end position="689"/>
    </location>
</feature>
<evidence type="ECO:0000313" key="10">
    <source>
        <dbReference type="Proteomes" id="UP000515856"/>
    </source>
</evidence>
<keyword evidence="10" id="KW-1185">Reference proteome</keyword>
<feature type="transmembrane region" description="Helical" evidence="7">
    <location>
        <begin position="230"/>
        <end position="255"/>
    </location>
</feature>
<keyword evidence="3 7" id="KW-0812">Transmembrane</keyword>
<feature type="domain" description="ABC3 transporter permease C-terminal" evidence="8">
    <location>
        <begin position="623"/>
        <end position="732"/>
    </location>
</feature>
<reference evidence="9 10" key="1">
    <citation type="submission" date="2020-08" db="EMBL/GenBank/DDBJ databases">
        <authorList>
            <person name="Liu C."/>
            <person name="Sun Q."/>
        </authorList>
    </citation>
    <scope>NUCLEOTIDE SEQUENCE [LARGE SCALE GENOMIC DNA]</scope>
    <source>
        <strain evidence="9 10">NSJ-61</strain>
    </source>
</reference>
<feature type="transmembrane region" description="Helical" evidence="7">
    <location>
        <begin position="283"/>
        <end position="305"/>
    </location>
</feature>
<protein>
    <submittedName>
        <fullName evidence="9">ABC transporter permease</fullName>
    </submittedName>
</protein>
<feature type="transmembrane region" description="Helical" evidence="7">
    <location>
        <begin position="618"/>
        <end position="638"/>
    </location>
</feature>